<keyword evidence="1" id="KW-1185">Reference proteome</keyword>
<sequence length="79" mass="8754">MKTLRTNELYEADETSCLDLPNSGQLPNEYEDYLRYVHSESCGCVASVDGENCSINTKICAVTACENVNFYNTGTSEEV</sequence>
<dbReference type="STRING" id="6313.A0A0K0DMA4"/>
<protein>
    <submittedName>
        <fullName evidence="2">SCP domain-containing protein</fullName>
    </submittedName>
</protein>
<dbReference type="AlphaFoldDB" id="A0A0K0DMA4"/>
<name>A0A0K0DMA4_ANGCA</name>
<evidence type="ECO:0000313" key="1">
    <source>
        <dbReference type="Proteomes" id="UP000035642"/>
    </source>
</evidence>
<evidence type="ECO:0000313" key="2">
    <source>
        <dbReference type="WBParaSite" id="ACAC_0001280201-mRNA-1"/>
    </source>
</evidence>
<proteinExistence type="predicted"/>
<dbReference type="Proteomes" id="UP000035642">
    <property type="component" value="Unassembled WGS sequence"/>
</dbReference>
<reference evidence="1" key="1">
    <citation type="submission" date="2012-09" db="EMBL/GenBank/DDBJ databases">
        <authorList>
            <person name="Martin A.A."/>
        </authorList>
    </citation>
    <scope>NUCLEOTIDE SEQUENCE</scope>
</reference>
<organism evidence="1 2">
    <name type="scientific">Angiostrongylus cantonensis</name>
    <name type="common">Rat lungworm</name>
    <dbReference type="NCBI Taxonomy" id="6313"/>
    <lineage>
        <taxon>Eukaryota</taxon>
        <taxon>Metazoa</taxon>
        <taxon>Ecdysozoa</taxon>
        <taxon>Nematoda</taxon>
        <taxon>Chromadorea</taxon>
        <taxon>Rhabditida</taxon>
        <taxon>Rhabditina</taxon>
        <taxon>Rhabditomorpha</taxon>
        <taxon>Strongyloidea</taxon>
        <taxon>Metastrongylidae</taxon>
        <taxon>Angiostrongylus</taxon>
    </lineage>
</organism>
<reference evidence="2" key="2">
    <citation type="submission" date="2017-02" db="UniProtKB">
        <authorList>
            <consortium name="WormBaseParasite"/>
        </authorList>
    </citation>
    <scope>IDENTIFICATION</scope>
</reference>
<accession>A0A0K0DMA4</accession>
<dbReference type="WBParaSite" id="ACAC_0001280201-mRNA-1">
    <property type="protein sequence ID" value="ACAC_0001280201-mRNA-1"/>
    <property type="gene ID" value="ACAC_0001280201"/>
</dbReference>